<organism evidence="2 3">
    <name type="scientific">Stylosanthes scabra</name>
    <dbReference type="NCBI Taxonomy" id="79078"/>
    <lineage>
        <taxon>Eukaryota</taxon>
        <taxon>Viridiplantae</taxon>
        <taxon>Streptophyta</taxon>
        <taxon>Embryophyta</taxon>
        <taxon>Tracheophyta</taxon>
        <taxon>Spermatophyta</taxon>
        <taxon>Magnoliopsida</taxon>
        <taxon>eudicotyledons</taxon>
        <taxon>Gunneridae</taxon>
        <taxon>Pentapetalae</taxon>
        <taxon>rosids</taxon>
        <taxon>fabids</taxon>
        <taxon>Fabales</taxon>
        <taxon>Fabaceae</taxon>
        <taxon>Papilionoideae</taxon>
        <taxon>50 kb inversion clade</taxon>
        <taxon>dalbergioids sensu lato</taxon>
        <taxon>Dalbergieae</taxon>
        <taxon>Pterocarpus clade</taxon>
        <taxon>Stylosanthes</taxon>
    </lineage>
</organism>
<sequence length="192" mass="22573">MVVASSYSFKSWIKRVLPRMEAITCVGLWWIWSHRCNFIFNLKDSWTNFRVAIQAKNMAKYFILFVYSVISYTPVDRRFHWSPPQINFIRGLVLAWDCGIKSLISETNCLDVFSLFQDLNGSSKYVDRDLFTKIHELLLRDWNVILDWVPREANRDVDRLAKYGAKNSSHVIWTHPANELQSIIFSDVFVVS</sequence>
<feature type="domain" description="RNase H type-1" evidence="1">
    <location>
        <begin position="88"/>
        <end position="163"/>
    </location>
</feature>
<dbReference type="InterPro" id="IPR053151">
    <property type="entry name" value="RNase_H-like"/>
</dbReference>
<dbReference type="Proteomes" id="UP001341840">
    <property type="component" value="Unassembled WGS sequence"/>
</dbReference>
<proteinExistence type="predicted"/>
<name>A0ABU6T450_9FABA</name>
<dbReference type="InterPro" id="IPR044730">
    <property type="entry name" value="RNase_H-like_dom_plant"/>
</dbReference>
<dbReference type="Gene3D" id="3.30.420.10">
    <property type="entry name" value="Ribonuclease H-like superfamily/Ribonuclease H"/>
    <property type="match status" value="1"/>
</dbReference>
<dbReference type="Pfam" id="PF13456">
    <property type="entry name" value="RVT_3"/>
    <property type="match status" value="1"/>
</dbReference>
<dbReference type="PANTHER" id="PTHR47723:SF19">
    <property type="entry name" value="POLYNUCLEOTIDYL TRANSFERASE, RIBONUCLEASE H-LIKE SUPERFAMILY PROTEIN"/>
    <property type="match status" value="1"/>
</dbReference>
<dbReference type="CDD" id="cd06222">
    <property type="entry name" value="RNase_H_like"/>
    <property type="match status" value="1"/>
</dbReference>
<comment type="caution">
    <text evidence="2">The sequence shown here is derived from an EMBL/GenBank/DDBJ whole genome shotgun (WGS) entry which is preliminary data.</text>
</comment>
<dbReference type="PANTHER" id="PTHR47723">
    <property type="entry name" value="OS05G0353850 PROTEIN"/>
    <property type="match status" value="1"/>
</dbReference>
<accession>A0ABU6T450</accession>
<dbReference type="InterPro" id="IPR002156">
    <property type="entry name" value="RNaseH_domain"/>
</dbReference>
<dbReference type="InterPro" id="IPR036397">
    <property type="entry name" value="RNaseH_sf"/>
</dbReference>
<evidence type="ECO:0000259" key="1">
    <source>
        <dbReference type="Pfam" id="PF13456"/>
    </source>
</evidence>
<dbReference type="EMBL" id="JASCZI010090634">
    <property type="protein sequence ID" value="MED6143457.1"/>
    <property type="molecule type" value="Genomic_DNA"/>
</dbReference>
<dbReference type="InterPro" id="IPR012337">
    <property type="entry name" value="RNaseH-like_sf"/>
</dbReference>
<keyword evidence="3" id="KW-1185">Reference proteome</keyword>
<gene>
    <name evidence="2" type="ORF">PIB30_006409</name>
</gene>
<dbReference type="SUPFAM" id="SSF53098">
    <property type="entry name" value="Ribonuclease H-like"/>
    <property type="match status" value="1"/>
</dbReference>
<evidence type="ECO:0000313" key="3">
    <source>
        <dbReference type="Proteomes" id="UP001341840"/>
    </source>
</evidence>
<protein>
    <recommendedName>
        <fullName evidence="1">RNase H type-1 domain-containing protein</fullName>
    </recommendedName>
</protein>
<evidence type="ECO:0000313" key="2">
    <source>
        <dbReference type="EMBL" id="MED6143457.1"/>
    </source>
</evidence>
<reference evidence="2 3" key="1">
    <citation type="journal article" date="2023" name="Plants (Basel)">
        <title>Bridging the Gap: Combining Genomics and Transcriptomics Approaches to Understand Stylosanthes scabra, an Orphan Legume from the Brazilian Caatinga.</title>
        <authorList>
            <person name="Ferreira-Neto J.R.C."/>
            <person name="da Silva M.D."/>
            <person name="Binneck E."/>
            <person name="de Melo N.F."/>
            <person name="da Silva R.H."/>
            <person name="de Melo A.L.T.M."/>
            <person name="Pandolfi V."/>
            <person name="Bustamante F.O."/>
            <person name="Brasileiro-Vidal A.C."/>
            <person name="Benko-Iseppon A.M."/>
        </authorList>
    </citation>
    <scope>NUCLEOTIDE SEQUENCE [LARGE SCALE GENOMIC DNA]</scope>
    <source>
        <tissue evidence="2">Leaves</tissue>
    </source>
</reference>